<evidence type="ECO:0000259" key="10">
    <source>
        <dbReference type="PROSITE" id="PS50922"/>
    </source>
</evidence>
<dbReference type="EMBL" id="HBUF01346685">
    <property type="protein sequence ID" value="CAG6710098.1"/>
    <property type="molecule type" value="Transcribed_RNA"/>
</dbReference>
<keyword evidence="4 8" id="KW-0812">Transmembrane</keyword>
<dbReference type="InterPro" id="IPR016447">
    <property type="entry name" value="Translocation_assoc_membrane"/>
</dbReference>
<dbReference type="EMBL" id="HBUF01225155">
    <property type="protein sequence ID" value="CAG6671078.1"/>
    <property type="molecule type" value="Transcribed_RNA"/>
</dbReference>
<dbReference type="AlphaFoldDB" id="A0A8D8XUM7"/>
<keyword evidence="3" id="KW-0813">Transport</keyword>
<name>A0A8D8XUM7_9HEMI</name>
<evidence type="ECO:0000256" key="7">
    <source>
        <dbReference type="ARBA" id="ARBA00023136"/>
    </source>
</evidence>
<feature type="transmembrane region" description="Helical" evidence="9">
    <location>
        <begin position="123"/>
        <end position="147"/>
    </location>
</feature>
<dbReference type="GO" id="GO:0006616">
    <property type="term" value="P:SRP-dependent cotranslational protein targeting to membrane, translocation"/>
    <property type="evidence" value="ECO:0007669"/>
    <property type="project" value="InterPro"/>
</dbReference>
<dbReference type="EMBL" id="HBUF01346683">
    <property type="protein sequence ID" value="CAG6710096.1"/>
    <property type="molecule type" value="Transcribed_RNA"/>
</dbReference>
<protein>
    <submittedName>
        <fullName evidence="11">Translocating chain-associated membrane protein 1-like 1</fullName>
    </submittedName>
</protein>
<comment type="similarity">
    <text evidence="2">Belongs to the TRAM family.</text>
</comment>
<proteinExistence type="inferred from homology"/>
<dbReference type="EMBL" id="HBUF01346687">
    <property type="protein sequence ID" value="CAG6710100.1"/>
    <property type="molecule type" value="Transcribed_RNA"/>
</dbReference>
<dbReference type="PANTHER" id="PTHR12371:SF11">
    <property type="entry name" value="TRANSLOCATING CHAIN-ASSOCIATED MEMBRANE PROTEIN"/>
    <property type="match status" value="1"/>
</dbReference>
<dbReference type="PANTHER" id="PTHR12371">
    <property type="entry name" value="TRANSLOCATION ASSOCIATED MEMBRANE PROTEIN"/>
    <property type="match status" value="1"/>
</dbReference>
<feature type="transmembrane region" description="Helical" evidence="9">
    <location>
        <begin position="303"/>
        <end position="324"/>
    </location>
</feature>
<reference evidence="11" key="1">
    <citation type="submission" date="2021-05" db="EMBL/GenBank/DDBJ databases">
        <authorList>
            <person name="Alioto T."/>
            <person name="Alioto T."/>
            <person name="Gomez Garrido J."/>
        </authorList>
    </citation>
    <scope>NUCLEOTIDE SEQUENCE</scope>
</reference>
<feature type="domain" description="TLC" evidence="10">
    <location>
        <begin position="117"/>
        <end position="293"/>
    </location>
</feature>
<dbReference type="GO" id="GO:0005789">
    <property type="term" value="C:endoplasmic reticulum membrane"/>
    <property type="evidence" value="ECO:0007669"/>
    <property type="project" value="TreeGrafter"/>
</dbReference>
<organism evidence="11">
    <name type="scientific">Cacopsylla melanoneura</name>
    <dbReference type="NCBI Taxonomy" id="428564"/>
    <lineage>
        <taxon>Eukaryota</taxon>
        <taxon>Metazoa</taxon>
        <taxon>Ecdysozoa</taxon>
        <taxon>Arthropoda</taxon>
        <taxon>Hexapoda</taxon>
        <taxon>Insecta</taxon>
        <taxon>Pterygota</taxon>
        <taxon>Neoptera</taxon>
        <taxon>Paraneoptera</taxon>
        <taxon>Hemiptera</taxon>
        <taxon>Sternorrhyncha</taxon>
        <taxon>Psylloidea</taxon>
        <taxon>Psyllidae</taxon>
        <taxon>Psyllinae</taxon>
        <taxon>Cacopsylla</taxon>
    </lineage>
</organism>
<evidence type="ECO:0000256" key="5">
    <source>
        <dbReference type="ARBA" id="ARBA00022927"/>
    </source>
</evidence>
<accession>A0A8D8XUM7</accession>
<feature type="transmembrane region" description="Helical" evidence="9">
    <location>
        <begin position="262"/>
        <end position="283"/>
    </location>
</feature>
<evidence type="ECO:0000313" key="11">
    <source>
        <dbReference type="EMBL" id="CAG6710098.1"/>
    </source>
</evidence>
<dbReference type="GO" id="GO:0045048">
    <property type="term" value="P:protein insertion into ER membrane"/>
    <property type="evidence" value="ECO:0007669"/>
    <property type="project" value="TreeGrafter"/>
</dbReference>
<evidence type="ECO:0000256" key="8">
    <source>
        <dbReference type="PROSITE-ProRule" id="PRU00205"/>
    </source>
</evidence>
<evidence type="ECO:0000256" key="1">
    <source>
        <dbReference type="ARBA" id="ARBA00004141"/>
    </source>
</evidence>
<evidence type="ECO:0000256" key="3">
    <source>
        <dbReference type="ARBA" id="ARBA00022448"/>
    </source>
</evidence>
<dbReference type="EMBL" id="HBUF01346682">
    <property type="protein sequence ID" value="CAG6710095.1"/>
    <property type="molecule type" value="Transcribed_RNA"/>
</dbReference>
<feature type="transmembrane region" description="Helical" evidence="9">
    <location>
        <begin position="83"/>
        <end position="102"/>
    </location>
</feature>
<dbReference type="PROSITE" id="PS50922">
    <property type="entry name" value="TLC"/>
    <property type="match status" value="1"/>
</dbReference>
<dbReference type="Pfam" id="PF03798">
    <property type="entry name" value="TRAM_LAG1_CLN8"/>
    <property type="match status" value="1"/>
</dbReference>
<keyword evidence="6 9" id="KW-1133">Transmembrane helix</keyword>
<dbReference type="EMBL" id="HBUF01145619">
    <property type="protein sequence ID" value="CAG6647165.1"/>
    <property type="molecule type" value="Transcribed_RNA"/>
</dbReference>
<dbReference type="EMBL" id="HBUF01225153">
    <property type="protein sequence ID" value="CAG6671076.1"/>
    <property type="molecule type" value="Transcribed_RNA"/>
</dbReference>
<evidence type="ECO:0000256" key="2">
    <source>
        <dbReference type="ARBA" id="ARBA00005999"/>
    </source>
</evidence>
<dbReference type="EMBL" id="HBUF01225154">
    <property type="protein sequence ID" value="CAG6671077.1"/>
    <property type="molecule type" value="Transcribed_RNA"/>
</dbReference>
<dbReference type="InterPro" id="IPR006634">
    <property type="entry name" value="TLC-dom"/>
</dbReference>
<comment type="subcellular location">
    <subcellularLocation>
        <location evidence="1">Membrane</location>
        <topology evidence="1">Multi-pass membrane protein</topology>
    </subcellularLocation>
</comment>
<dbReference type="EMBL" id="HBUF01145615">
    <property type="protein sequence ID" value="CAG6647153.1"/>
    <property type="molecule type" value="Transcribed_RNA"/>
</dbReference>
<evidence type="ECO:0000256" key="9">
    <source>
        <dbReference type="SAM" id="Phobius"/>
    </source>
</evidence>
<keyword evidence="7 8" id="KW-0472">Membrane</keyword>
<feature type="transmembrane region" description="Helical" evidence="9">
    <location>
        <begin position="27"/>
        <end position="52"/>
    </location>
</feature>
<dbReference type="EMBL" id="HBUF01346684">
    <property type="protein sequence ID" value="CAG6710097.1"/>
    <property type="molecule type" value="Transcribed_RNA"/>
</dbReference>
<evidence type="ECO:0000256" key="6">
    <source>
        <dbReference type="ARBA" id="ARBA00022989"/>
    </source>
</evidence>
<sequence length="391" mass="45467">MALKGRKTNKNVPIMSHEFVIQNHADIVSCVAMVFVIGLMVQATAPISYMFIAMQHNVNQSEASNQIDPYVKYTYGSKDICAVFFYLLLCIVTHAIVQEYVLDKIIKKLHLSKVKNNKFNESGQLLAFYLFSIIWGGDIIFWENFIFNISSLWEGYPHTDMSSMLKFYFIIQMAYWLHTYTELYFQKVKKEDMFPKIQQATIMFMYILAAYIFNFSRVGILLLVLHYLSEAMYHILQLLEFFDKEENNNKVMQTVGSLASNIVFVTSRFGSIILAVLTFWFGLSQQSAHQGIDLQTFNFNSPGFRLLALFSVCSLQAYLMFDFITNQIKQFREIQPYYSGGGSSTKKVVNKKQLLKKQKDNVKRIHDEDNELTEVDQNTKKTQRNIKMKLK</sequence>
<dbReference type="PIRSF" id="PIRSF005449">
    <property type="entry name" value="Translocation_assoc_membrane"/>
    <property type="match status" value="1"/>
</dbReference>
<evidence type="ECO:0000256" key="4">
    <source>
        <dbReference type="ARBA" id="ARBA00022692"/>
    </source>
</evidence>
<dbReference type="EMBL" id="HBUF01346686">
    <property type="protein sequence ID" value="CAG6710099.1"/>
    <property type="molecule type" value="Transcribed_RNA"/>
</dbReference>
<feature type="transmembrane region" description="Helical" evidence="9">
    <location>
        <begin position="167"/>
        <end position="185"/>
    </location>
</feature>
<dbReference type="EMBL" id="HBUF01145618">
    <property type="protein sequence ID" value="CAG6647162.1"/>
    <property type="molecule type" value="Transcribed_RNA"/>
</dbReference>
<dbReference type="EMBL" id="HBUF01145616">
    <property type="protein sequence ID" value="CAG6647156.1"/>
    <property type="molecule type" value="Transcribed_RNA"/>
</dbReference>
<dbReference type="SMART" id="SM00724">
    <property type="entry name" value="TLC"/>
    <property type="match status" value="1"/>
</dbReference>
<keyword evidence="5" id="KW-0653">Protein transport</keyword>